<keyword evidence="6" id="KW-0408">Iron</keyword>
<keyword evidence="4" id="KW-0479">Metal-binding</keyword>
<dbReference type="GO" id="GO:0031071">
    <property type="term" value="F:cysteine desulfurase activity"/>
    <property type="evidence" value="ECO:0007669"/>
    <property type="project" value="UniProtKB-EC"/>
</dbReference>
<accession>A0A318S1K0</accession>
<dbReference type="InterPro" id="IPR015421">
    <property type="entry name" value="PyrdxlP-dep_Trfase_major"/>
</dbReference>
<proteinExistence type="inferred from homology"/>
<dbReference type="PANTHER" id="PTHR11601:SF34">
    <property type="entry name" value="CYSTEINE DESULFURASE"/>
    <property type="match status" value="1"/>
</dbReference>
<dbReference type="EMBL" id="QJSX01000015">
    <property type="protein sequence ID" value="PYE51195.1"/>
    <property type="molecule type" value="Genomic_DNA"/>
</dbReference>
<dbReference type="RefSeq" id="WP_110888098.1">
    <property type="nucleotide sequence ID" value="NZ_QJSX01000015.1"/>
</dbReference>
<evidence type="ECO:0000256" key="3">
    <source>
        <dbReference type="ARBA" id="ARBA00022679"/>
    </source>
</evidence>
<evidence type="ECO:0000256" key="5">
    <source>
        <dbReference type="ARBA" id="ARBA00022898"/>
    </source>
</evidence>
<evidence type="ECO:0000259" key="9">
    <source>
        <dbReference type="Pfam" id="PF00266"/>
    </source>
</evidence>
<evidence type="ECO:0000256" key="1">
    <source>
        <dbReference type="ARBA" id="ARBA00001933"/>
    </source>
</evidence>
<dbReference type="Pfam" id="PF00266">
    <property type="entry name" value="Aminotran_5"/>
    <property type="match status" value="1"/>
</dbReference>
<feature type="domain" description="Aminotransferase class V" evidence="9">
    <location>
        <begin position="4"/>
        <end position="360"/>
    </location>
</feature>
<dbReference type="Proteomes" id="UP000248326">
    <property type="component" value="Unassembled WGS sequence"/>
</dbReference>
<dbReference type="GO" id="GO:0046872">
    <property type="term" value="F:metal ion binding"/>
    <property type="evidence" value="ECO:0007669"/>
    <property type="project" value="UniProtKB-KW"/>
</dbReference>
<dbReference type="AlphaFoldDB" id="A0A318S1K0"/>
<keyword evidence="3" id="KW-0808">Transferase</keyword>
<evidence type="ECO:0000313" key="11">
    <source>
        <dbReference type="Proteomes" id="UP000248326"/>
    </source>
</evidence>
<comment type="cofactor">
    <cofactor evidence="1">
        <name>pyridoxal 5'-phosphate</name>
        <dbReference type="ChEBI" id="CHEBI:597326"/>
    </cofactor>
</comment>
<comment type="catalytic activity">
    <reaction evidence="8">
        <text>(sulfur carrier)-H + L-cysteine = (sulfur carrier)-SH + L-alanine</text>
        <dbReference type="Rhea" id="RHEA:43892"/>
        <dbReference type="Rhea" id="RHEA-COMP:14737"/>
        <dbReference type="Rhea" id="RHEA-COMP:14739"/>
        <dbReference type="ChEBI" id="CHEBI:29917"/>
        <dbReference type="ChEBI" id="CHEBI:35235"/>
        <dbReference type="ChEBI" id="CHEBI:57972"/>
        <dbReference type="ChEBI" id="CHEBI:64428"/>
        <dbReference type="EC" id="2.8.1.7"/>
    </reaction>
</comment>
<evidence type="ECO:0000256" key="4">
    <source>
        <dbReference type="ARBA" id="ARBA00022723"/>
    </source>
</evidence>
<dbReference type="Gene3D" id="3.90.1150.10">
    <property type="entry name" value="Aspartate Aminotransferase, domain 1"/>
    <property type="match status" value="1"/>
</dbReference>
<dbReference type="InterPro" id="IPR000192">
    <property type="entry name" value="Aminotrans_V_dom"/>
</dbReference>
<comment type="similarity">
    <text evidence="2">Belongs to the class-V pyridoxal-phosphate-dependent aminotransferase family. NifS/IscS subfamily.</text>
</comment>
<evidence type="ECO:0000313" key="10">
    <source>
        <dbReference type="EMBL" id="PYE51195.1"/>
    </source>
</evidence>
<protein>
    <submittedName>
        <fullName evidence="10">Cysteine desulfurase</fullName>
    </submittedName>
</protein>
<keyword evidence="11" id="KW-1185">Reference proteome</keyword>
<sequence>MSDVYLDHAATTPMTRVALDAYVQAAQLHGNAASVHRAGQKAREFLEEGRAAFAESIGAHPLTILANSGGTEGDNHVLLGAAKGRVGGHVVTSSIEHSAVLAAARELAASGFDVTFLQPDRHGHVSPDALRDALRPDTFLVSVHHANNEIGTVQDVARLAEVAHEGGALFHTDAVQSLGVLSVNVAEWNADFATFSAHKWGGPKGVGFLYVRRGLELPPLMIGGGQEKGLRAGTHNVAGVYAAGLAALDASRARPETFERMRALHARLEAHLRAAPNVTFNHPVDGSPKVLSVTASGADGEALLMNLDLMGVYASLGSACSSGTTLPSHVLKALGLGDADAKATVRFSFGRDSTLDDVDRAAEAYRQALEFSAL</sequence>
<dbReference type="SUPFAM" id="SSF53383">
    <property type="entry name" value="PLP-dependent transferases"/>
    <property type="match status" value="1"/>
</dbReference>
<comment type="caution">
    <text evidence="10">The sequence shown here is derived from an EMBL/GenBank/DDBJ whole genome shotgun (WGS) entry which is preliminary data.</text>
</comment>
<keyword evidence="7" id="KW-0411">Iron-sulfur</keyword>
<reference evidence="10 11" key="1">
    <citation type="submission" date="2018-06" db="EMBL/GenBank/DDBJ databases">
        <title>Genomic Encyclopedia of Type Strains, Phase IV (KMG-IV): sequencing the most valuable type-strain genomes for metagenomic binning, comparative biology and taxonomic classification.</title>
        <authorList>
            <person name="Goeker M."/>
        </authorList>
    </citation>
    <scope>NUCLEOTIDE SEQUENCE [LARGE SCALE GENOMIC DNA]</scope>
    <source>
        <strain evidence="10 11">DSM 18048</strain>
    </source>
</reference>
<gene>
    <name evidence="10" type="ORF">DES52_115127</name>
</gene>
<dbReference type="OrthoDB" id="9808002at2"/>
<dbReference type="InterPro" id="IPR015424">
    <property type="entry name" value="PyrdxlP-dep_Trfase"/>
</dbReference>
<dbReference type="Gene3D" id="3.40.640.10">
    <property type="entry name" value="Type I PLP-dependent aspartate aminotransferase-like (Major domain)"/>
    <property type="match status" value="1"/>
</dbReference>
<dbReference type="InterPro" id="IPR016454">
    <property type="entry name" value="Cysteine_dSase"/>
</dbReference>
<name>A0A318S1K0_9DEIO</name>
<evidence type="ECO:0000256" key="8">
    <source>
        <dbReference type="ARBA" id="ARBA00050776"/>
    </source>
</evidence>
<dbReference type="PIRSF" id="PIRSF005572">
    <property type="entry name" value="NifS"/>
    <property type="match status" value="1"/>
</dbReference>
<evidence type="ECO:0000256" key="2">
    <source>
        <dbReference type="ARBA" id="ARBA00006490"/>
    </source>
</evidence>
<dbReference type="InterPro" id="IPR015422">
    <property type="entry name" value="PyrdxlP-dep_Trfase_small"/>
</dbReference>
<evidence type="ECO:0000256" key="6">
    <source>
        <dbReference type="ARBA" id="ARBA00023004"/>
    </source>
</evidence>
<dbReference type="GO" id="GO:0051536">
    <property type="term" value="F:iron-sulfur cluster binding"/>
    <property type="evidence" value="ECO:0007669"/>
    <property type="project" value="UniProtKB-KW"/>
</dbReference>
<organism evidence="10 11">
    <name type="scientific">Deinococcus yavapaiensis KR-236</name>
    <dbReference type="NCBI Taxonomy" id="694435"/>
    <lineage>
        <taxon>Bacteria</taxon>
        <taxon>Thermotogati</taxon>
        <taxon>Deinococcota</taxon>
        <taxon>Deinococci</taxon>
        <taxon>Deinococcales</taxon>
        <taxon>Deinococcaceae</taxon>
        <taxon>Deinococcus</taxon>
    </lineage>
</organism>
<evidence type="ECO:0000256" key="7">
    <source>
        <dbReference type="ARBA" id="ARBA00023014"/>
    </source>
</evidence>
<dbReference type="PANTHER" id="PTHR11601">
    <property type="entry name" value="CYSTEINE DESULFURYLASE FAMILY MEMBER"/>
    <property type="match status" value="1"/>
</dbReference>
<keyword evidence="5" id="KW-0663">Pyridoxal phosphate</keyword>